<dbReference type="AlphaFoldDB" id="A0AA38WPP0"/>
<evidence type="ECO:0000313" key="2">
    <source>
        <dbReference type="Proteomes" id="UP001172457"/>
    </source>
</evidence>
<dbReference type="EMBL" id="JARYMX010000002">
    <property type="protein sequence ID" value="KAJ9560300.1"/>
    <property type="molecule type" value="Genomic_DNA"/>
</dbReference>
<keyword evidence="2" id="KW-1185">Reference proteome</keyword>
<comment type="caution">
    <text evidence="1">The sequence shown here is derived from an EMBL/GenBank/DDBJ whole genome shotgun (WGS) entry which is preliminary data.</text>
</comment>
<organism evidence="1 2">
    <name type="scientific">Centaurea solstitialis</name>
    <name type="common">yellow star-thistle</name>
    <dbReference type="NCBI Taxonomy" id="347529"/>
    <lineage>
        <taxon>Eukaryota</taxon>
        <taxon>Viridiplantae</taxon>
        <taxon>Streptophyta</taxon>
        <taxon>Embryophyta</taxon>
        <taxon>Tracheophyta</taxon>
        <taxon>Spermatophyta</taxon>
        <taxon>Magnoliopsida</taxon>
        <taxon>eudicotyledons</taxon>
        <taxon>Gunneridae</taxon>
        <taxon>Pentapetalae</taxon>
        <taxon>asterids</taxon>
        <taxon>campanulids</taxon>
        <taxon>Asterales</taxon>
        <taxon>Asteraceae</taxon>
        <taxon>Carduoideae</taxon>
        <taxon>Cardueae</taxon>
        <taxon>Centaureinae</taxon>
        <taxon>Centaurea</taxon>
    </lineage>
</organism>
<gene>
    <name evidence="1" type="ORF">OSB04_005460</name>
</gene>
<proteinExistence type="predicted"/>
<name>A0AA38WPP0_9ASTR</name>
<evidence type="ECO:0000313" key="1">
    <source>
        <dbReference type="EMBL" id="KAJ9560300.1"/>
    </source>
</evidence>
<sequence length="346" mass="39503">MLKNVRVQNEQKKWASFGSKATVQQQQNTQPINSPKFVIFLKPIRFQVRSLCTSFRPNDLEPKRSPESIRDEKDQKHGIFSVPVRVQIRARPRLDSESDDSSDRTFDGSGDLVENPLTCFVAWGLKHDPYIWLAYNGTDPVQLQMPRDVSRMIHPKIETTRAARNLEVKVYSRGGIEDSAMLTSKCFQMLYMEEAPVIVYVVDIRSGRCSLSRIDKDKRSLESCFGWVHPQPKITLSGCFESSACQLIAKKIQEVENVYKEYTIGIFKVEFQINLIPTPMEVINLEQSDCGLCRPVGSYPRPKWGIVGRVRRERTNQDGVLSGHDDEKVTVVWVRGLIGLRLGRSV</sequence>
<protein>
    <submittedName>
        <fullName evidence="1">Uncharacterized protein</fullName>
    </submittedName>
</protein>
<dbReference type="Proteomes" id="UP001172457">
    <property type="component" value="Chromosome 2"/>
</dbReference>
<accession>A0AA38WPP0</accession>
<reference evidence="1" key="1">
    <citation type="submission" date="2023-03" db="EMBL/GenBank/DDBJ databases">
        <title>Chromosome-scale reference genome and RAD-based genetic map of yellow starthistle (Centaurea solstitialis) reveal putative structural variation and QTLs associated with invader traits.</title>
        <authorList>
            <person name="Reatini B."/>
            <person name="Cang F.A."/>
            <person name="Jiang Q."/>
            <person name="Mckibben M.T.W."/>
            <person name="Barker M.S."/>
            <person name="Rieseberg L.H."/>
            <person name="Dlugosch K.M."/>
        </authorList>
    </citation>
    <scope>NUCLEOTIDE SEQUENCE</scope>
    <source>
        <strain evidence="1">CAN-66</strain>
        <tissue evidence="1">Leaf</tissue>
    </source>
</reference>